<accession>A0A6L9S7C2</accession>
<dbReference type="SUPFAM" id="SSF54593">
    <property type="entry name" value="Glyoxalase/Bleomycin resistance protein/Dihydroxybiphenyl dioxygenase"/>
    <property type="match status" value="1"/>
</dbReference>
<dbReference type="AlphaFoldDB" id="A0A6L9S7C2"/>
<evidence type="ECO:0000259" key="1">
    <source>
        <dbReference type="Pfam" id="PF18029"/>
    </source>
</evidence>
<feature type="domain" description="Glyoxalase-like" evidence="1">
    <location>
        <begin position="9"/>
        <end position="116"/>
    </location>
</feature>
<name>A0A6L9S7C2_9ACTN</name>
<dbReference type="Gene3D" id="3.10.180.10">
    <property type="entry name" value="2,3-Dihydroxybiphenyl 1,2-Dioxygenase, domain 1"/>
    <property type="match status" value="1"/>
</dbReference>
<dbReference type="CDD" id="cd06587">
    <property type="entry name" value="VOC"/>
    <property type="match status" value="1"/>
</dbReference>
<dbReference type="Pfam" id="PF18029">
    <property type="entry name" value="Glyoxalase_6"/>
    <property type="match status" value="1"/>
</dbReference>
<gene>
    <name evidence="2" type="ORF">G1H10_12950</name>
</gene>
<comment type="caution">
    <text evidence="2">The sequence shown here is derived from an EMBL/GenBank/DDBJ whole genome shotgun (WGS) entry which is preliminary data.</text>
</comment>
<sequence length="118" mass="13215">MAIARFPSFVIDCSDPGALARFYGAMLDWKVDVSSDWADIRADHGQCISFQQVEGYTQPRWPDQELPQQMHIDVIVDDLDAAEAAVLELGATKHEYQPGETFRVFLDPAGHPFCLCVD</sequence>
<proteinExistence type="predicted"/>
<dbReference type="InterPro" id="IPR029068">
    <property type="entry name" value="Glyas_Bleomycin-R_OHBP_Dase"/>
</dbReference>
<dbReference type="PANTHER" id="PTHR35908">
    <property type="entry name" value="HYPOTHETICAL FUSION PROTEIN"/>
    <property type="match status" value="1"/>
</dbReference>
<evidence type="ECO:0000313" key="3">
    <source>
        <dbReference type="Proteomes" id="UP000475214"/>
    </source>
</evidence>
<dbReference type="InterPro" id="IPR041581">
    <property type="entry name" value="Glyoxalase_6"/>
</dbReference>
<dbReference type="PANTHER" id="PTHR35908:SF1">
    <property type="entry name" value="CONSERVED PROTEIN"/>
    <property type="match status" value="1"/>
</dbReference>
<reference evidence="2 3" key="1">
    <citation type="submission" date="2020-02" db="EMBL/GenBank/DDBJ databases">
        <authorList>
            <person name="Li X.-J."/>
            <person name="Han X.-M."/>
        </authorList>
    </citation>
    <scope>NUCLEOTIDE SEQUENCE [LARGE SCALE GENOMIC DNA]</scope>
    <source>
        <strain evidence="2 3">CCTCC AB 2017055</strain>
    </source>
</reference>
<organism evidence="2 3">
    <name type="scientific">Phytoactinopolyspora halotolerans</name>
    <dbReference type="NCBI Taxonomy" id="1981512"/>
    <lineage>
        <taxon>Bacteria</taxon>
        <taxon>Bacillati</taxon>
        <taxon>Actinomycetota</taxon>
        <taxon>Actinomycetes</taxon>
        <taxon>Jiangellales</taxon>
        <taxon>Jiangellaceae</taxon>
        <taxon>Phytoactinopolyspora</taxon>
    </lineage>
</organism>
<evidence type="ECO:0000313" key="2">
    <source>
        <dbReference type="EMBL" id="NEE01076.1"/>
    </source>
</evidence>
<dbReference type="RefSeq" id="WP_163738080.1">
    <property type="nucleotide sequence ID" value="NZ_JAAGOA010000008.1"/>
</dbReference>
<dbReference type="EMBL" id="JAAGOA010000008">
    <property type="protein sequence ID" value="NEE01076.1"/>
    <property type="molecule type" value="Genomic_DNA"/>
</dbReference>
<keyword evidence="3" id="KW-1185">Reference proteome</keyword>
<protein>
    <submittedName>
        <fullName evidence="2">VOC family protein</fullName>
    </submittedName>
</protein>
<dbReference type="Proteomes" id="UP000475214">
    <property type="component" value="Unassembled WGS sequence"/>
</dbReference>